<dbReference type="KEGG" id="prae:MN210_04000"/>
<keyword evidence="3 5" id="KW-0533">Nickel</keyword>
<dbReference type="HAMAP" id="MF_00822">
    <property type="entry name" value="UreE"/>
    <property type="match status" value="1"/>
</dbReference>
<dbReference type="Proteomes" id="UP000829560">
    <property type="component" value="Chromosome"/>
</dbReference>
<comment type="subcellular location">
    <subcellularLocation>
        <location evidence="1 5">Cytoplasm</location>
    </subcellularLocation>
</comment>
<dbReference type="GO" id="GO:0016151">
    <property type="term" value="F:nickel cation binding"/>
    <property type="evidence" value="ECO:0007669"/>
    <property type="project" value="UniProtKB-UniRule"/>
</dbReference>
<keyword evidence="9" id="KW-1185">Reference proteome</keyword>
<dbReference type="EMBL" id="CP093310">
    <property type="protein sequence ID" value="UNK05921.2"/>
    <property type="molecule type" value="Genomic_DNA"/>
</dbReference>
<dbReference type="GO" id="GO:0051082">
    <property type="term" value="F:unfolded protein binding"/>
    <property type="evidence" value="ECO:0007669"/>
    <property type="project" value="UniProtKB-UniRule"/>
</dbReference>
<dbReference type="NCBIfam" id="NF009751">
    <property type="entry name" value="PRK13261.1-1"/>
    <property type="match status" value="1"/>
</dbReference>
<evidence type="ECO:0000256" key="3">
    <source>
        <dbReference type="ARBA" id="ARBA00022596"/>
    </source>
</evidence>
<sequence>MKIYTQRLSTSDLTEEQMARLETQIQDKNYLCLDFDTRQRSRFKANNERQQSLGIDLPRTETLKSGSVLSNQQGDLIQVIAADQTLICVTAEDSFNLMKGAYHLGNRHVPLMITPDALYFEPDHVLESMLQNLGLHTRQVQAPFEPETGAYKGGHAHSHSHGIEHNHSTEHSHPHVHAHDHEHHHSHNAGHSHSHD</sequence>
<feature type="domain" description="UreE urease accessory N-terminal" evidence="7">
    <location>
        <begin position="14"/>
        <end position="77"/>
    </location>
</feature>
<evidence type="ECO:0000256" key="2">
    <source>
        <dbReference type="ARBA" id="ARBA00022490"/>
    </source>
</evidence>
<dbReference type="GO" id="GO:0065003">
    <property type="term" value="P:protein-containing complex assembly"/>
    <property type="evidence" value="ECO:0007669"/>
    <property type="project" value="InterPro"/>
</dbReference>
<dbReference type="GO" id="GO:0005737">
    <property type="term" value="C:cytoplasm"/>
    <property type="evidence" value="ECO:0007669"/>
    <property type="project" value="UniProtKB-SubCell"/>
</dbReference>
<dbReference type="GO" id="GO:0006457">
    <property type="term" value="P:protein folding"/>
    <property type="evidence" value="ECO:0007669"/>
    <property type="project" value="InterPro"/>
</dbReference>
<evidence type="ECO:0000313" key="8">
    <source>
        <dbReference type="EMBL" id="UNK05921.2"/>
    </source>
</evidence>
<feature type="compositionally biased region" description="Basic residues" evidence="6">
    <location>
        <begin position="184"/>
        <end position="196"/>
    </location>
</feature>
<accession>A0AAT9PEQ5</accession>
<dbReference type="SUPFAM" id="SSF69287">
    <property type="entry name" value="Urease metallochaperone UreE, N-terminal domain"/>
    <property type="match status" value="1"/>
</dbReference>
<evidence type="ECO:0000256" key="5">
    <source>
        <dbReference type="HAMAP-Rule" id="MF_00822"/>
    </source>
</evidence>
<proteinExistence type="inferred from homology"/>
<gene>
    <name evidence="5 8" type="primary">ureE</name>
    <name evidence="8" type="ORF">MN210_04000</name>
</gene>
<dbReference type="Pfam" id="PF05194">
    <property type="entry name" value="UreE_C"/>
    <property type="match status" value="1"/>
</dbReference>
<dbReference type="InterPro" id="IPR004029">
    <property type="entry name" value="UreE_N"/>
</dbReference>
<comment type="function">
    <text evidence="5">Involved in urease metallocenter assembly. Binds nickel. Probably functions as a nickel donor during metallocenter assembly.</text>
</comment>
<dbReference type="InterPro" id="IPR012406">
    <property type="entry name" value="UreE"/>
</dbReference>
<name>A0AAT9PEQ5_9GAMM</name>
<keyword evidence="2 5" id="KW-0963">Cytoplasm</keyword>
<dbReference type="SUPFAM" id="SSF69737">
    <property type="entry name" value="Urease metallochaperone UreE, C-terminal domain"/>
    <property type="match status" value="1"/>
</dbReference>
<evidence type="ECO:0000256" key="6">
    <source>
        <dbReference type="SAM" id="MobiDB-lite"/>
    </source>
</evidence>
<dbReference type="InterPro" id="IPR007864">
    <property type="entry name" value="UreE_C_dom"/>
</dbReference>
<dbReference type="Pfam" id="PF02814">
    <property type="entry name" value="UreE_N"/>
    <property type="match status" value="1"/>
</dbReference>
<feature type="compositionally biased region" description="Basic and acidic residues" evidence="6">
    <location>
        <begin position="161"/>
        <end position="183"/>
    </location>
</feature>
<organism evidence="8 9">
    <name type="scientific">Psychrobacter raelei</name>
    <dbReference type="NCBI Taxonomy" id="2565531"/>
    <lineage>
        <taxon>Bacteria</taxon>
        <taxon>Pseudomonadati</taxon>
        <taxon>Pseudomonadota</taxon>
        <taxon>Gammaproteobacteria</taxon>
        <taxon>Moraxellales</taxon>
        <taxon>Moraxellaceae</taxon>
        <taxon>Psychrobacter</taxon>
    </lineage>
</organism>
<feature type="region of interest" description="Disordered" evidence="6">
    <location>
        <begin position="146"/>
        <end position="196"/>
    </location>
</feature>
<reference evidence="8" key="1">
    <citation type="submission" date="2024-03" db="EMBL/GenBank/DDBJ databases">
        <title>Psychrobacter raelis sp. nov. isolated from a dog with peritonitis.</title>
        <authorList>
            <person name="Schiavone A."/>
            <person name="Manzulli V."/>
            <person name="Camarda A."/>
            <person name="Cafiero M.A."/>
            <person name="Vasco I."/>
            <person name="Marino L."/>
            <person name="Pennuzzi G."/>
            <person name="Serrecchia L."/>
            <person name="Galante D."/>
            <person name="Pugliese N."/>
        </authorList>
    </citation>
    <scope>NUCLEOTIDE SEQUENCE</scope>
    <source>
        <strain evidence="8">PraFG1</strain>
    </source>
</reference>
<evidence type="ECO:0000256" key="4">
    <source>
        <dbReference type="ARBA" id="ARBA00023186"/>
    </source>
</evidence>
<evidence type="ECO:0000256" key="1">
    <source>
        <dbReference type="ARBA" id="ARBA00004496"/>
    </source>
</evidence>
<dbReference type="SMART" id="SM00988">
    <property type="entry name" value="UreE_N"/>
    <property type="match status" value="1"/>
</dbReference>
<evidence type="ECO:0000259" key="7">
    <source>
        <dbReference type="SMART" id="SM00988"/>
    </source>
</evidence>
<dbReference type="AlphaFoldDB" id="A0AAT9PEQ5"/>
<dbReference type="InterPro" id="IPR036118">
    <property type="entry name" value="UreE_N_sf"/>
</dbReference>
<comment type="similarity">
    <text evidence="5">Belongs to the UreE family.</text>
</comment>
<dbReference type="GO" id="GO:0019627">
    <property type="term" value="P:urea metabolic process"/>
    <property type="evidence" value="ECO:0007669"/>
    <property type="project" value="InterPro"/>
</dbReference>
<protein>
    <recommendedName>
        <fullName evidence="5">Urease accessory protein UreE</fullName>
    </recommendedName>
</protein>
<evidence type="ECO:0000313" key="9">
    <source>
        <dbReference type="Proteomes" id="UP000829560"/>
    </source>
</evidence>
<dbReference type="CDD" id="cd00571">
    <property type="entry name" value="UreE"/>
    <property type="match status" value="1"/>
</dbReference>
<dbReference type="Gene3D" id="2.60.260.20">
    <property type="entry name" value="Urease metallochaperone UreE, N-terminal domain"/>
    <property type="match status" value="1"/>
</dbReference>
<dbReference type="RefSeq" id="WP_338412547.1">
    <property type="nucleotide sequence ID" value="NZ_CP093310.2"/>
</dbReference>
<dbReference type="Gene3D" id="3.30.70.790">
    <property type="entry name" value="UreE, C-terminal domain"/>
    <property type="match status" value="1"/>
</dbReference>
<keyword evidence="4 5" id="KW-0143">Chaperone</keyword>